<accession>A0A2A9P159</accession>
<evidence type="ECO:0000313" key="2">
    <source>
        <dbReference type="EMBL" id="PFH54232.1"/>
    </source>
</evidence>
<dbReference type="Proteomes" id="UP000242287">
    <property type="component" value="Unassembled WGS sequence"/>
</dbReference>
<evidence type="ECO:0000256" key="1">
    <source>
        <dbReference type="SAM" id="MobiDB-lite"/>
    </source>
</evidence>
<keyword evidence="3" id="KW-1185">Reference proteome</keyword>
<reference evidence="2 3" key="1">
    <citation type="submission" date="2014-02" db="EMBL/GenBank/DDBJ databases">
        <title>Transposable element dynamics among asymbiotic and ectomycorrhizal Amanita fungi.</title>
        <authorList>
            <consortium name="DOE Joint Genome Institute"/>
            <person name="Hess J."/>
            <person name="Skrede I."/>
            <person name="Wolfe B."/>
            <person name="LaButti K."/>
            <person name="Ohm R.A."/>
            <person name="Grigoriev I.V."/>
            <person name="Pringle A."/>
        </authorList>
    </citation>
    <scope>NUCLEOTIDE SEQUENCE [LARGE SCALE GENOMIC DNA]</scope>
    <source>
        <strain evidence="2 3">SKay4041</strain>
    </source>
</reference>
<proteinExistence type="predicted"/>
<feature type="compositionally biased region" description="Polar residues" evidence="1">
    <location>
        <begin position="43"/>
        <end position="52"/>
    </location>
</feature>
<protein>
    <submittedName>
        <fullName evidence="2">Uncharacterized protein</fullName>
    </submittedName>
</protein>
<gene>
    <name evidence="2" type="ORF">AMATHDRAFT_44765</name>
</gene>
<dbReference type="AlphaFoldDB" id="A0A2A9P159"/>
<evidence type="ECO:0000313" key="3">
    <source>
        <dbReference type="Proteomes" id="UP000242287"/>
    </source>
</evidence>
<feature type="region of interest" description="Disordered" evidence="1">
    <location>
        <begin position="43"/>
        <end position="100"/>
    </location>
</feature>
<dbReference type="EMBL" id="KZ301970">
    <property type="protein sequence ID" value="PFH54232.1"/>
    <property type="molecule type" value="Genomic_DNA"/>
</dbReference>
<feature type="compositionally biased region" description="Polar residues" evidence="1">
    <location>
        <begin position="61"/>
        <end position="70"/>
    </location>
</feature>
<name>A0A2A9P159_9AGAR</name>
<organism evidence="2 3">
    <name type="scientific">Amanita thiersii Skay4041</name>
    <dbReference type="NCBI Taxonomy" id="703135"/>
    <lineage>
        <taxon>Eukaryota</taxon>
        <taxon>Fungi</taxon>
        <taxon>Dikarya</taxon>
        <taxon>Basidiomycota</taxon>
        <taxon>Agaricomycotina</taxon>
        <taxon>Agaricomycetes</taxon>
        <taxon>Agaricomycetidae</taxon>
        <taxon>Agaricales</taxon>
        <taxon>Pluteineae</taxon>
        <taxon>Amanitaceae</taxon>
        <taxon>Amanita</taxon>
    </lineage>
</organism>
<sequence>MNRHPAVYYDEYEDELYFCNDINSTDADSLPDDALKIYDNYSENIGGTTLSSPSPPERQKYSFNRNSSLEGASDNHTEQNFLPTERDYEVQSILQPGQDP</sequence>